<dbReference type="GO" id="GO:0003677">
    <property type="term" value="F:DNA binding"/>
    <property type="evidence" value="ECO:0007669"/>
    <property type="project" value="UniProtKB-KW"/>
</dbReference>
<evidence type="ECO:0000256" key="1">
    <source>
        <dbReference type="ARBA" id="ARBA00010234"/>
    </source>
</evidence>
<keyword evidence="3" id="KW-0238">DNA-binding</keyword>
<keyword evidence="4" id="KW-0804">Transcription</keyword>
<evidence type="ECO:0000256" key="4">
    <source>
        <dbReference type="ARBA" id="ARBA00023163"/>
    </source>
</evidence>
<proteinExistence type="inferred from homology"/>
<evidence type="ECO:0000313" key="5">
    <source>
        <dbReference type="EMBL" id="SCC26811.1"/>
    </source>
</evidence>
<dbReference type="GO" id="GO:0060567">
    <property type="term" value="P:negative regulation of termination of DNA-templated transcription"/>
    <property type="evidence" value="ECO:0007669"/>
    <property type="project" value="InterPro"/>
</dbReference>
<keyword evidence="6" id="KW-1185">Reference proteome</keyword>
<dbReference type="OrthoDB" id="7065291at2"/>
<comment type="similarity">
    <text evidence="1">Belongs to the phage antitermination Q type 1 family.</text>
</comment>
<dbReference type="Pfam" id="PF06530">
    <property type="entry name" value="Phage_antitermQ"/>
    <property type="match status" value="1"/>
</dbReference>
<keyword evidence="2" id="KW-0805">Transcription regulation</keyword>
<dbReference type="Proteomes" id="UP000199698">
    <property type="component" value="Unassembled WGS sequence"/>
</dbReference>
<name>A0A1C4D648_9GAMM</name>
<protein>
    <submittedName>
        <fullName evidence="5">Phage antitermination protein Q</fullName>
    </submittedName>
</protein>
<dbReference type="STRING" id="1798183.GA0061080_106013"/>
<accession>A0A1C4D648</accession>
<dbReference type="EMBL" id="FMBA01000060">
    <property type="protein sequence ID" value="SCC26811.1"/>
    <property type="molecule type" value="Genomic_DNA"/>
</dbReference>
<dbReference type="AlphaFoldDB" id="A0A1C4D648"/>
<evidence type="ECO:0000256" key="3">
    <source>
        <dbReference type="ARBA" id="ARBA00023125"/>
    </source>
</evidence>
<organism evidence="5 6">
    <name type="scientific">Gilliamella intestini</name>
    <dbReference type="NCBI Taxonomy" id="1798183"/>
    <lineage>
        <taxon>Bacteria</taxon>
        <taxon>Pseudomonadati</taxon>
        <taxon>Pseudomonadota</taxon>
        <taxon>Gammaproteobacteria</taxon>
        <taxon>Orbales</taxon>
        <taxon>Orbaceae</taxon>
        <taxon>Gilliamella</taxon>
    </lineage>
</organism>
<evidence type="ECO:0000256" key="2">
    <source>
        <dbReference type="ARBA" id="ARBA00023015"/>
    </source>
</evidence>
<gene>
    <name evidence="5" type="ORF">GA0061080_106013</name>
</gene>
<dbReference type="InterPro" id="IPR010534">
    <property type="entry name" value="Phage_933W_GpQ"/>
</dbReference>
<sequence length="119" mass="13667">MKRDIKQVLVAWANVRRSMRTGLEYPYKSPSILNNNNGFDSRPLLSEDEAEIVDKAILCLSKIDTISYSILKSIYINQQSCRQLAKNTHKSKDFVCDKLKMAEIYVFAKIHDVISDVIL</sequence>
<evidence type="ECO:0000313" key="6">
    <source>
        <dbReference type="Proteomes" id="UP000199698"/>
    </source>
</evidence>
<reference evidence="6" key="1">
    <citation type="submission" date="2016-08" db="EMBL/GenBank/DDBJ databases">
        <authorList>
            <person name="Varghese N."/>
            <person name="Submissions Spin"/>
        </authorList>
    </citation>
    <scope>NUCLEOTIDE SEQUENCE [LARGE SCALE GENOMIC DNA]</scope>
    <source>
        <strain evidence="6">R-53144</strain>
    </source>
</reference>
<dbReference type="RefSeq" id="WP_091125522.1">
    <property type="nucleotide sequence ID" value="NZ_FMBA01000060.1"/>
</dbReference>